<evidence type="ECO:0000313" key="1">
    <source>
        <dbReference type="EMBL" id="KKL75373.1"/>
    </source>
</evidence>
<dbReference type="EMBL" id="LAZR01024370">
    <property type="protein sequence ID" value="KKL75373.1"/>
    <property type="molecule type" value="Genomic_DNA"/>
</dbReference>
<name>A0A0F9EMQ5_9ZZZZ</name>
<protein>
    <submittedName>
        <fullName evidence="1">Uncharacterized protein</fullName>
    </submittedName>
</protein>
<proteinExistence type="predicted"/>
<comment type="caution">
    <text evidence="1">The sequence shown here is derived from an EMBL/GenBank/DDBJ whole genome shotgun (WGS) entry which is preliminary data.</text>
</comment>
<accession>A0A0F9EMQ5</accession>
<reference evidence="1" key="1">
    <citation type="journal article" date="2015" name="Nature">
        <title>Complex archaea that bridge the gap between prokaryotes and eukaryotes.</title>
        <authorList>
            <person name="Spang A."/>
            <person name="Saw J.H."/>
            <person name="Jorgensen S.L."/>
            <person name="Zaremba-Niedzwiedzka K."/>
            <person name="Martijn J."/>
            <person name="Lind A.E."/>
            <person name="van Eijk R."/>
            <person name="Schleper C."/>
            <person name="Guy L."/>
            <person name="Ettema T.J."/>
        </authorList>
    </citation>
    <scope>NUCLEOTIDE SEQUENCE</scope>
</reference>
<dbReference type="AlphaFoldDB" id="A0A0F9EMQ5"/>
<feature type="non-terminal residue" evidence="1">
    <location>
        <position position="1"/>
    </location>
</feature>
<gene>
    <name evidence="1" type="ORF">LCGC14_2055570</name>
</gene>
<sequence>IADHKVQLLYAELSLAAGERVLKDQNTPK</sequence>
<organism evidence="1">
    <name type="scientific">marine sediment metagenome</name>
    <dbReference type="NCBI Taxonomy" id="412755"/>
    <lineage>
        <taxon>unclassified sequences</taxon>
        <taxon>metagenomes</taxon>
        <taxon>ecological metagenomes</taxon>
    </lineage>
</organism>